<comment type="catalytic activity">
    <reaction evidence="8">
        <text>L-seryl-[protein] + ATP = O-phospho-L-seryl-[protein] + ADP + H(+)</text>
        <dbReference type="Rhea" id="RHEA:17989"/>
        <dbReference type="Rhea" id="RHEA-COMP:9863"/>
        <dbReference type="Rhea" id="RHEA-COMP:11604"/>
        <dbReference type="ChEBI" id="CHEBI:15378"/>
        <dbReference type="ChEBI" id="CHEBI:29999"/>
        <dbReference type="ChEBI" id="CHEBI:30616"/>
        <dbReference type="ChEBI" id="CHEBI:83421"/>
        <dbReference type="ChEBI" id="CHEBI:456216"/>
        <dbReference type="EC" id="2.7.11.1"/>
    </reaction>
</comment>
<dbReference type="GO" id="GO:0004674">
    <property type="term" value="F:protein serine/threonine kinase activity"/>
    <property type="evidence" value="ECO:0007669"/>
    <property type="project" value="UniProtKB-EC"/>
</dbReference>
<dbReference type="AlphaFoldDB" id="A0AAV2H6H1"/>
<evidence type="ECO:0000256" key="3">
    <source>
        <dbReference type="ARBA" id="ARBA00022741"/>
    </source>
</evidence>
<dbReference type="EMBL" id="CAXITT010000037">
    <property type="protein sequence ID" value="CAL1528760.1"/>
    <property type="molecule type" value="Genomic_DNA"/>
</dbReference>
<evidence type="ECO:0000256" key="9">
    <source>
        <dbReference type="SAM" id="MobiDB-lite"/>
    </source>
</evidence>
<evidence type="ECO:0000256" key="7">
    <source>
        <dbReference type="ARBA" id="ARBA00047899"/>
    </source>
</evidence>
<evidence type="ECO:0000256" key="1">
    <source>
        <dbReference type="ARBA" id="ARBA00022679"/>
    </source>
</evidence>
<evidence type="ECO:0008006" key="14">
    <source>
        <dbReference type="Google" id="ProtNLM"/>
    </source>
</evidence>
<dbReference type="PROSITE" id="PS50011">
    <property type="entry name" value="PROTEIN_KINASE_DOM"/>
    <property type="match status" value="1"/>
</dbReference>
<evidence type="ECO:0000259" key="11">
    <source>
        <dbReference type="PROSITE" id="PS50081"/>
    </source>
</evidence>
<name>A0AAV2H6H1_LYMST</name>
<evidence type="ECO:0000256" key="6">
    <source>
        <dbReference type="ARBA" id="ARBA00022840"/>
    </source>
</evidence>
<feature type="region of interest" description="Disordered" evidence="9">
    <location>
        <begin position="181"/>
        <end position="206"/>
    </location>
</feature>
<dbReference type="GO" id="GO:0005524">
    <property type="term" value="F:ATP binding"/>
    <property type="evidence" value="ECO:0007669"/>
    <property type="project" value="UniProtKB-KW"/>
</dbReference>
<dbReference type="Gene3D" id="3.30.40.10">
    <property type="entry name" value="Zinc/RING finger domain, C3HC4 (zinc finger)"/>
    <property type="match status" value="1"/>
</dbReference>
<keyword evidence="6" id="KW-0067">ATP-binding</keyword>
<keyword evidence="5" id="KW-0862">Zinc</keyword>
<evidence type="ECO:0000313" key="12">
    <source>
        <dbReference type="EMBL" id="CAL1528760.1"/>
    </source>
</evidence>
<gene>
    <name evidence="12" type="ORF">GSLYS_00002930001</name>
</gene>
<keyword evidence="2" id="KW-0479">Metal-binding</keyword>
<evidence type="ECO:0000256" key="4">
    <source>
        <dbReference type="ARBA" id="ARBA00022777"/>
    </source>
</evidence>
<keyword evidence="3" id="KW-0547">Nucleotide-binding</keyword>
<dbReference type="PANTHER" id="PTHR44329:SF253">
    <property type="entry name" value="KINASE SUPPRESSOR OF RAS 2"/>
    <property type="match status" value="1"/>
</dbReference>
<evidence type="ECO:0000259" key="10">
    <source>
        <dbReference type="PROSITE" id="PS50011"/>
    </source>
</evidence>
<dbReference type="InterPro" id="IPR002219">
    <property type="entry name" value="PKC_DAG/PE"/>
</dbReference>
<dbReference type="InterPro" id="IPR046349">
    <property type="entry name" value="C1-like_sf"/>
</dbReference>
<dbReference type="Pfam" id="PF07714">
    <property type="entry name" value="PK_Tyr_Ser-Thr"/>
    <property type="match status" value="1"/>
</dbReference>
<dbReference type="GO" id="GO:0046872">
    <property type="term" value="F:metal ion binding"/>
    <property type="evidence" value="ECO:0007669"/>
    <property type="project" value="UniProtKB-KW"/>
</dbReference>
<feature type="compositionally biased region" description="Low complexity" evidence="9">
    <location>
        <begin position="504"/>
        <end position="526"/>
    </location>
</feature>
<feature type="region of interest" description="Disordered" evidence="9">
    <location>
        <begin position="470"/>
        <end position="536"/>
    </location>
</feature>
<dbReference type="Proteomes" id="UP001497497">
    <property type="component" value="Unassembled WGS sequence"/>
</dbReference>
<dbReference type="SUPFAM" id="SSF57889">
    <property type="entry name" value="Cysteine-rich domain"/>
    <property type="match status" value="1"/>
</dbReference>
<feature type="compositionally biased region" description="Polar residues" evidence="9">
    <location>
        <begin position="527"/>
        <end position="536"/>
    </location>
</feature>
<accession>A0AAV2H6H1</accession>
<dbReference type="CDD" id="cd20812">
    <property type="entry name" value="C1_KSR"/>
    <property type="match status" value="1"/>
</dbReference>
<dbReference type="PANTHER" id="PTHR44329">
    <property type="entry name" value="SERINE/THREONINE-PROTEIN KINASE TNNI3K-RELATED"/>
    <property type="match status" value="1"/>
</dbReference>
<evidence type="ECO:0000313" key="13">
    <source>
        <dbReference type="Proteomes" id="UP001497497"/>
    </source>
</evidence>
<reference evidence="12 13" key="1">
    <citation type="submission" date="2024-04" db="EMBL/GenBank/DDBJ databases">
        <authorList>
            <consortium name="Genoscope - CEA"/>
            <person name="William W."/>
        </authorList>
    </citation>
    <scope>NUCLEOTIDE SEQUENCE [LARGE SCALE GENOMIC DNA]</scope>
</reference>
<keyword evidence="1" id="KW-0808">Transferase</keyword>
<organism evidence="12 13">
    <name type="scientific">Lymnaea stagnalis</name>
    <name type="common">Great pond snail</name>
    <name type="synonym">Helix stagnalis</name>
    <dbReference type="NCBI Taxonomy" id="6523"/>
    <lineage>
        <taxon>Eukaryota</taxon>
        <taxon>Metazoa</taxon>
        <taxon>Spiralia</taxon>
        <taxon>Lophotrochozoa</taxon>
        <taxon>Mollusca</taxon>
        <taxon>Gastropoda</taxon>
        <taxon>Heterobranchia</taxon>
        <taxon>Euthyneura</taxon>
        <taxon>Panpulmonata</taxon>
        <taxon>Hygrophila</taxon>
        <taxon>Lymnaeoidea</taxon>
        <taxon>Lymnaeidae</taxon>
        <taxon>Lymnaea</taxon>
    </lineage>
</organism>
<dbReference type="InterPro" id="IPR046861">
    <property type="entry name" value="SAM_KSR1_N"/>
</dbReference>
<dbReference type="InterPro" id="IPR011009">
    <property type="entry name" value="Kinase-like_dom_sf"/>
</dbReference>
<comment type="catalytic activity">
    <reaction evidence="7">
        <text>L-threonyl-[protein] + ATP = O-phospho-L-threonyl-[protein] + ADP + H(+)</text>
        <dbReference type="Rhea" id="RHEA:46608"/>
        <dbReference type="Rhea" id="RHEA-COMP:11060"/>
        <dbReference type="Rhea" id="RHEA-COMP:11605"/>
        <dbReference type="ChEBI" id="CHEBI:15378"/>
        <dbReference type="ChEBI" id="CHEBI:30013"/>
        <dbReference type="ChEBI" id="CHEBI:30616"/>
        <dbReference type="ChEBI" id="CHEBI:61977"/>
        <dbReference type="ChEBI" id="CHEBI:456216"/>
        <dbReference type="EC" id="2.7.11.1"/>
    </reaction>
</comment>
<dbReference type="Gene3D" id="6.10.140.1120">
    <property type="match status" value="1"/>
</dbReference>
<protein>
    <recommendedName>
        <fullName evidence="14">Kinase suppressor of Ras 2</fullName>
    </recommendedName>
</protein>
<dbReference type="InterPro" id="IPR000719">
    <property type="entry name" value="Prot_kinase_dom"/>
</dbReference>
<proteinExistence type="predicted"/>
<dbReference type="Pfam" id="PF13543">
    <property type="entry name" value="SAM_KSR1"/>
    <property type="match status" value="1"/>
</dbReference>
<evidence type="ECO:0000256" key="5">
    <source>
        <dbReference type="ARBA" id="ARBA00022833"/>
    </source>
</evidence>
<feature type="domain" description="Phorbol-ester/DAG-type" evidence="11">
    <location>
        <begin position="403"/>
        <end position="448"/>
    </location>
</feature>
<feature type="region of interest" description="Disordered" evidence="9">
    <location>
        <begin position="226"/>
        <end position="277"/>
    </location>
</feature>
<feature type="domain" description="Protein kinase" evidence="10">
    <location>
        <begin position="643"/>
        <end position="916"/>
    </location>
</feature>
<keyword evidence="4" id="KW-0418">Kinase</keyword>
<evidence type="ECO:0000256" key="8">
    <source>
        <dbReference type="ARBA" id="ARBA00048679"/>
    </source>
</evidence>
<dbReference type="InterPro" id="IPR013761">
    <property type="entry name" value="SAM/pointed_sf"/>
</dbReference>
<sequence>MSSDPNSEQAIRNAIDSCTTNQSMIDLTSQHLQELRTQCASSDKITQKEIKDAESKIIRMVGTQLVAKQKLSVNIMPEVLKEYPKLEPWLKIVGIPNDSIKAILNEKLAFSDLMNMGKDDLTALLRRFDCSESELKTLLTAFKNLQICTEKLLQGQSISEHDWHFTDLACLQAVSATAQSRSTTNSPAAGNSPKHQQRITPSTSSATSVFSDISFNNRYDPVSHIGGNGRPAPFYGNFSDMQPPRSTPSSPLLSPHNYNGSPPPHRSKSVSSAAVKYPITPPPAKNYMLFPDSTITKSKSHESQLANKVVDIDPIKGNKKNKPSTINIKLGGSHEALFKRRLSTDGSEAGSRGPSGHTSPVVSSPPYKHDPNVLMSDDYSKYSNTLTVPKSPKTPMKILHQIYHRCTPSVFVFAPCDVCSKFAIRGKTCTNCKKKFHKDCAQRAPPTCGLSDATVDLLLEWQDSPMSQRRLTKTNIYNPHSKDYEGLKPVTSMPSFPGGHPPDSGSNTSSCNSSSPSSPVYHQTSSDTITSPSPAQSPCGHMQFNFPGYMTVYCRGNTHVSDVVSTLPADYAQTVGNNSPDLDVVSTNTSNDSDRTLIDSNTYEHTLPGRVDSVDSQDDPFSWNRQNSLAATMKEWDIPFNDLHVGEAIGKGRIGTVYKGLWHGDVAIKLLDTGGSTDNEAQLAAFKLELAILRKTRHENLVLFMGACMTPPRLAIVTSFCKGQTLYTMIHLNKTTIKINKAITVASQIAQGMSYLHARSIIHKDLRTKNIFVDCGKVIITDFGLFHVTKLCRGTKKDNWLSVPKGWLCYLAPEIIRSLKAMQQSQTDLPFTKMSDLYAFGTVWYELLCNDWPFRSQPCETVIWQVGRGIKQSLSTVTAPREVKEILMSCWTFRAADRPDFAQITKALGRIPQTRLIRSPSHPCQLSRATDAMTYS</sequence>
<feature type="compositionally biased region" description="Low complexity" evidence="9">
    <location>
        <begin position="243"/>
        <end position="255"/>
    </location>
</feature>
<dbReference type="Gene3D" id="3.30.200.20">
    <property type="entry name" value="Phosphorylase Kinase, domain 1"/>
    <property type="match status" value="1"/>
</dbReference>
<keyword evidence="13" id="KW-1185">Reference proteome</keyword>
<feature type="region of interest" description="Disordered" evidence="9">
    <location>
        <begin position="343"/>
        <end position="370"/>
    </location>
</feature>
<dbReference type="InterPro" id="IPR046933">
    <property type="entry name" value="SAM_KSR1_N_sf"/>
</dbReference>
<dbReference type="PROSITE" id="PS00109">
    <property type="entry name" value="PROTEIN_KINASE_TYR"/>
    <property type="match status" value="1"/>
</dbReference>
<dbReference type="SUPFAM" id="SSF56112">
    <property type="entry name" value="Protein kinase-like (PK-like)"/>
    <property type="match status" value="1"/>
</dbReference>
<dbReference type="InterPro" id="IPR025561">
    <property type="entry name" value="KSR_SAM-like_dom"/>
</dbReference>
<dbReference type="InterPro" id="IPR001245">
    <property type="entry name" value="Ser-Thr/Tyr_kinase_cat_dom"/>
</dbReference>
<dbReference type="Pfam" id="PF20406">
    <property type="entry name" value="SAM_KSR1_N"/>
    <property type="match status" value="1"/>
</dbReference>
<dbReference type="PROSITE" id="PS50081">
    <property type="entry name" value="ZF_DAG_PE_2"/>
    <property type="match status" value="1"/>
</dbReference>
<comment type="caution">
    <text evidence="12">The sequence shown here is derived from an EMBL/GenBank/DDBJ whole genome shotgun (WGS) entry which is preliminary data.</text>
</comment>
<dbReference type="Gene3D" id="1.10.510.10">
    <property type="entry name" value="Transferase(Phosphotransferase) domain 1"/>
    <property type="match status" value="1"/>
</dbReference>
<dbReference type="FunFam" id="3.30.200.20:FF:000034">
    <property type="entry name" value="Kinase suppressor of Ras 1"/>
    <property type="match status" value="1"/>
</dbReference>
<evidence type="ECO:0000256" key="2">
    <source>
        <dbReference type="ARBA" id="ARBA00022723"/>
    </source>
</evidence>
<dbReference type="Gene3D" id="1.10.150.50">
    <property type="entry name" value="Transcription Factor, Ets-1"/>
    <property type="match status" value="1"/>
</dbReference>
<dbReference type="InterPro" id="IPR051681">
    <property type="entry name" value="Ser/Thr_Kinases-Pseudokinases"/>
</dbReference>
<dbReference type="FunFam" id="1.10.510.10:FF:000107">
    <property type="entry name" value="kinase suppressor of Ras 1"/>
    <property type="match status" value="1"/>
</dbReference>
<dbReference type="InterPro" id="IPR013083">
    <property type="entry name" value="Znf_RING/FYVE/PHD"/>
</dbReference>
<dbReference type="InterPro" id="IPR008266">
    <property type="entry name" value="Tyr_kinase_AS"/>
</dbReference>